<organism evidence="3 4">
    <name type="scientific">Sandaracinomonas limnophila</name>
    <dbReference type="NCBI Taxonomy" id="1862386"/>
    <lineage>
        <taxon>Bacteria</taxon>
        <taxon>Pseudomonadati</taxon>
        <taxon>Bacteroidota</taxon>
        <taxon>Cytophagia</taxon>
        <taxon>Cytophagales</taxon>
        <taxon>Flectobacillaceae</taxon>
        <taxon>Sandaracinomonas</taxon>
    </lineage>
</organism>
<proteinExistence type="predicted"/>
<reference evidence="3 4" key="1">
    <citation type="submission" date="2019-01" db="EMBL/GenBank/DDBJ databases">
        <authorList>
            <person name="Chen W.-M."/>
        </authorList>
    </citation>
    <scope>NUCLEOTIDE SEQUENCE [LARGE SCALE GENOMIC DNA]</scope>
    <source>
        <strain evidence="3 4">FSY-15</strain>
    </source>
</reference>
<dbReference type="AlphaFoldDB" id="A0A437PW51"/>
<feature type="transmembrane region" description="Helical" evidence="2">
    <location>
        <begin position="18"/>
        <end position="35"/>
    </location>
</feature>
<name>A0A437PW51_9BACT</name>
<comment type="caution">
    <text evidence="3">The sequence shown here is derived from an EMBL/GenBank/DDBJ whole genome shotgun (WGS) entry which is preliminary data.</text>
</comment>
<dbReference type="EMBL" id="SACY01000001">
    <property type="protein sequence ID" value="RVU26489.1"/>
    <property type="molecule type" value="Genomic_DNA"/>
</dbReference>
<keyword evidence="2" id="KW-0812">Transmembrane</keyword>
<protein>
    <submittedName>
        <fullName evidence="3">Uncharacterized protein</fullName>
    </submittedName>
</protein>
<dbReference type="RefSeq" id="WP_127802042.1">
    <property type="nucleotide sequence ID" value="NZ_SACY01000001.1"/>
</dbReference>
<evidence type="ECO:0000313" key="4">
    <source>
        <dbReference type="Proteomes" id="UP000282832"/>
    </source>
</evidence>
<keyword evidence="2" id="KW-1133">Transmembrane helix</keyword>
<keyword evidence="2" id="KW-0472">Membrane</keyword>
<evidence type="ECO:0000256" key="1">
    <source>
        <dbReference type="SAM" id="Coils"/>
    </source>
</evidence>
<accession>A0A437PW51</accession>
<gene>
    <name evidence="3" type="ORF">EOJ36_00390</name>
</gene>
<keyword evidence="1" id="KW-0175">Coiled coil</keyword>
<keyword evidence="4" id="KW-1185">Reference proteome</keyword>
<evidence type="ECO:0000256" key="2">
    <source>
        <dbReference type="SAM" id="Phobius"/>
    </source>
</evidence>
<dbReference type="OrthoDB" id="1454369at2"/>
<feature type="coiled-coil region" evidence="1">
    <location>
        <begin position="35"/>
        <end position="62"/>
    </location>
</feature>
<evidence type="ECO:0000313" key="3">
    <source>
        <dbReference type="EMBL" id="RVU26489.1"/>
    </source>
</evidence>
<dbReference type="Proteomes" id="UP000282832">
    <property type="component" value="Unassembled WGS sequence"/>
</dbReference>
<sequence length="244" mass="29039">MEVHHPHHSGHKKKWSELLLEFFMLFLAVTLGFFAENIRETIAEKNKKKETLEAVANDFKKDFEQLNFHRKFVSNKIKICDSIDFLIDENPKLVDQQVFYRLMNNSITFWKFNSNSRSRIESEARGYFSEKGNEDLANCISKYNFHLTDFIDNTEMEADHYVKFYEYNNLKNYLDMKLERIAGRFPNVNLPHKLGIKPISDENKERLRGYLIGVREFNDISLYNIDSLQFYANKAIQLIKKQKE</sequence>